<evidence type="ECO:0000313" key="2">
    <source>
        <dbReference type="EMBL" id="CAH3014717.1"/>
    </source>
</evidence>
<dbReference type="PROSITE" id="PS01286">
    <property type="entry name" value="FA58C_2"/>
    <property type="match status" value="6"/>
</dbReference>
<dbReference type="InterPro" id="IPR008979">
    <property type="entry name" value="Galactose-bd-like_sf"/>
</dbReference>
<feature type="domain" description="F5/8 type C" evidence="1">
    <location>
        <begin position="7"/>
        <end position="157"/>
    </location>
</feature>
<proteinExistence type="predicted"/>
<feature type="domain" description="F5/8 type C" evidence="1">
    <location>
        <begin position="807"/>
        <end position="964"/>
    </location>
</feature>
<dbReference type="CDD" id="cd00057">
    <property type="entry name" value="FA58C"/>
    <property type="match status" value="7"/>
</dbReference>
<dbReference type="PROSITE" id="PS01285">
    <property type="entry name" value="FA58C_1"/>
    <property type="match status" value="6"/>
</dbReference>
<reference evidence="2 3" key="1">
    <citation type="submission" date="2022-05" db="EMBL/GenBank/DDBJ databases">
        <authorList>
            <consortium name="Genoscope - CEA"/>
            <person name="William W."/>
        </authorList>
    </citation>
    <scope>NUCLEOTIDE SEQUENCE [LARGE SCALE GENOMIC DNA]</scope>
</reference>
<comment type="caution">
    <text evidence="2">The sequence shown here is derived from an EMBL/GenBank/DDBJ whole genome shotgun (WGS) entry which is preliminary data.</text>
</comment>
<feature type="domain" description="F5/8 type C" evidence="1">
    <location>
        <begin position="970"/>
        <end position="1120"/>
    </location>
</feature>
<keyword evidence="3" id="KW-1185">Reference proteome</keyword>
<protein>
    <recommendedName>
        <fullName evidence="1">F5/8 type C domain-containing protein</fullName>
    </recommendedName>
</protein>
<dbReference type="Pfam" id="PF00754">
    <property type="entry name" value="F5_F8_type_C"/>
    <property type="match status" value="7"/>
</dbReference>
<gene>
    <name evidence="2" type="ORF">PEVE_00004774</name>
</gene>
<evidence type="ECO:0000313" key="3">
    <source>
        <dbReference type="Proteomes" id="UP001159427"/>
    </source>
</evidence>
<dbReference type="EMBL" id="CALNXI010000013">
    <property type="protein sequence ID" value="CAH3014717.1"/>
    <property type="molecule type" value="Genomic_DNA"/>
</dbReference>
<accession>A0ABN8LGY3</accession>
<sequence>FNLVYRCSLPLGLENGHVSDAAFSASSSADAKYAPARARLNLQGNSKGYGAWCAKTNDGKQWLQIDFGELVRVTKVATQGRQDGNQWVTKFTLSYSMDGIHWAEYKENSITWVFAGNKDRNTIVEHLLVTAFNARFIRFHPKTYSSHTCMRAEVYGCRNVHSCSMPLGVEDTRISDSAFTASGSYDTRHGPSLARLNLLTDGKHMAAWCPKAKSSNQWLQINLGEITAVTKVATQGRYNSEDRVKTYKLSYSVDGIHWTWYKQRAVDKVFAGNTDRNTVIVHTLKPHIEARFIRFHPLTHNLNIPCLRTELYGCRSAKSCLMPVGVEDGRIPEEAFSASSYHSASFLPNRGRLNLLPNGGKSCWAAKQNNANQWLQVKLGRLFKIRGVATQGRHDGDQWVTKFSVSYTADHLNWVYIREDSQIKVFFGNSDRTTVVKHFFHPGTGIFARSIRFHPKAWHGHVSMRVEIYGCEEARSCFLPLGMESGHLPDSSLSASTSANANHIPQFGRLNKIPASGKAGAWCAKSNDGNQWLQISFGRPTTVTRVATQGRYDGDQWVTSYSLSYSVDGAHWVLYRLSNGHIKVFGGNVDRNTPVQHSLHSPIQARYLRFHPKTWKNHISMRAEVYGCQEGHRCSMSLGIEDGRIQDSAITASTIHAANYAAHLGRLNLVARSGKAGAWCAKTSNNKEWLQVDLGNPTTVTKVVTQGRQDSNQWPTSYSISYSLTGSYWVQYTERGKIKVLRGNFDRDSIVVHDFFPPFHARFVRIHPLSWYGFVCMRAELYGCPIRVRVQHKTPKYDMIFFTENLLVSFILGHLNRCSVEKSAETKQTPCLTSANANHIPQFGRLNKIPASGKAGAWCAKSNDGNQWLQISFGRQTTVTKVATQGRYDSDQCVTSYSLSYSVDGAHWVWYRLSDGHIKVFGGNVDRNTPVQHSLHSSIQARYLRFYPKTWQSHICMRAEVYGCQEGHRCSMSLGIEDGRIQDSAITASTIHSSAFVAHLGRLNLVARSGKSGAWRAKTNNNKEWLQIDLGNPTTVTKVATQGRQNADQWPTSYSISYSLTGSYWVQYTVRGKIKVLRGNFDRDSIVVHDLFPPFHARFVRIHPLSWYGFVCVRAELYGCPITVRVQ</sequence>
<feature type="domain" description="F5/8 type C" evidence="1">
    <location>
        <begin position="163"/>
        <end position="314"/>
    </location>
</feature>
<feature type="domain" description="F5/8 type C" evidence="1">
    <location>
        <begin position="320"/>
        <end position="471"/>
    </location>
</feature>
<organism evidence="2 3">
    <name type="scientific">Porites evermanni</name>
    <dbReference type="NCBI Taxonomy" id="104178"/>
    <lineage>
        <taxon>Eukaryota</taxon>
        <taxon>Metazoa</taxon>
        <taxon>Cnidaria</taxon>
        <taxon>Anthozoa</taxon>
        <taxon>Hexacorallia</taxon>
        <taxon>Scleractinia</taxon>
        <taxon>Fungiina</taxon>
        <taxon>Poritidae</taxon>
        <taxon>Porites</taxon>
    </lineage>
</organism>
<dbReference type="PROSITE" id="PS50022">
    <property type="entry name" value="FA58C_3"/>
    <property type="match status" value="7"/>
</dbReference>
<feature type="domain" description="F5/8 type C" evidence="1">
    <location>
        <begin position="634"/>
        <end position="784"/>
    </location>
</feature>
<dbReference type="Gene3D" id="2.60.120.260">
    <property type="entry name" value="Galactose-binding domain-like"/>
    <property type="match status" value="7"/>
</dbReference>
<dbReference type="SUPFAM" id="SSF49785">
    <property type="entry name" value="Galactose-binding domain-like"/>
    <property type="match status" value="7"/>
</dbReference>
<feature type="domain" description="F5/8 type C" evidence="1">
    <location>
        <begin position="477"/>
        <end position="628"/>
    </location>
</feature>
<dbReference type="InterPro" id="IPR000421">
    <property type="entry name" value="FA58C"/>
</dbReference>
<evidence type="ECO:0000259" key="1">
    <source>
        <dbReference type="PROSITE" id="PS50022"/>
    </source>
</evidence>
<feature type="non-terminal residue" evidence="2">
    <location>
        <position position="1"/>
    </location>
</feature>
<dbReference type="Proteomes" id="UP001159427">
    <property type="component" value="Unassembled WGS sequence"/>
</dbReference>
<dbReference type="PANTHER" id="PTHR24543">
    <property type="entry name" value="MULTICOPPER OXIDASE-RELATED"/>
    <property type="match status" value="1"/>
</dbReference>
<name>A0ABN8LGY3_9CNID</name>
<dbReference type="SMART" id="SM00231">
    <property type="entry name" value="FA58C"/>
    <property type="match status" value="7"/>
</dbReference>